<keyword evidence="3" id="KW-1185">Reference proteome</keyword>
<protein>
    <submittedName>
        <fullName evidence="2">Uncharacterized protein</fullName>
    </submittedName>
</protein>
<reference evidence="2 3" key="1">
    <citation type="journal article" date="2019" name="Nat. Ecol. Evol.">
        <title>Megaphylogeny resolves global patterns of mushroom evolution.</title>
        <authorList>
            <person name="Varga T."/>
            <person name="Krizsan K."/>
            <person name="Foldi C."/>
            <person name="Dima B."/>
            <person name="Sanchez-Garcia M."/>
            <person name="Sanchez-Ramirez S."/>
            <person name="Szollosi G.J."/>
            <person name="Szarkandi J.G."/>
            <person name="Papp V."/>
            <person name="Albert L."/>
            <person name="Andreopoulos W."/>
            <person name="Angelini C."/>
            <person name="Antonin V."/>
            <person name="Barry K.W."/>
            <person name="Bougher N.L."/>
            <person name="Buchanan P."/>
            <person name="Buyck B."/>
            <person name="Bense V."/>
            <person name="Catcheside P."/>
            <person name="Chovatia M."/>
            <person name="Cooper J."/>
            <person name="Damon W."/>
            <person name="Desjardin D."/>
            <person name="Finy P."/>
            <person name="Geml J."/>
            <person name="Haridas S."/>
            <person name="Hughes K."/>
            <person name="Justo A."/>
            <person name="Karasinski D."/>
            <person name="Kautmanova I."/>
            <person name="Kiss B."/>
            <person name="Kocsube S."/>
            <person name="Kotiranta H."/>
            <person name="LaButti K.M."/>
            <person name="Lechner B.E."/>
            <person name="Liimatainen K."/>
            <person name="Lipzen A."/>
            <person name="Lukacs Z."/>
            <person name="Mihaltcheva S."/>
            <person name="Morgado L.N."/>
            <person name="Niskanen T."/>
            <person name="Noordeloos M.E."/>
            <person name="Ohm R.A."/>
            <person name="Ortiz-Santana B."/>
            <person name="Ovrebo C."/>
            <person name="Racz N."/>
            <person name="Riley R."/>
            <person name="Savchenko A."/>
            <person name="Shiryaev A."/>
            <person name="Soop K."/>
            <person name="Spirin V."/>
            <person name="Szebenyi C."/>
            <person name="Tomsovsky M."/>
            <person name="Tulloss R.E."/>
            <person name="Uehling J."/>
            <person name="Grigoriev I.V."/>
            <person name="Vagvolgyi C."/>
            <person name="Papp T."/>
            <person name="Martin F.M."/>
            <person name="Miettinen O."/>
            <person name="Hibbett D.S."/>
            <person name="Nagy L.G."/>
        </authorList>
    </citation>
    <scope>NUCLEOTIDE SEQUENCE [LARGE SCALE GENOMIC DNA]</scope>
    <source>
        <strain evidence="2 3">FP101781</strain>
    </source>
</reference>
<dbReference type="Proteomes" id="UP000298030">
    <property type="component" value="Unassembled WGS sequence"/>
</dbReference>
<feature type="region of interest" description="Disordered" evidence="1">
    <location>
        <begin position="203"/>
        <end position="232"/>
    </location>
</feature>
<dbReference type="EMBL" id="QPFP01000158">
    <property type="protein sequence ID" value="TEB20057.1"/>
    <property type="molecule type" value="Genomic_DNA"/>
</dbReference>
<feature type="region of interest" description="Disordered" evidence="1">
    <location>
        <begin position="1"/>
        <end position="34"/>
    </location>
</feature>
<evidence type="ECO:0000256" key="1">
    <source>
        <dbReference type="SAM" id="MobiDB-lite"/>
    </source>
</evidence>
<comment type="caution">
    <text evidence="2">The sequence shown here is derived from an EMBL/GenBank/DDBJ whole genome shotgun (WGS) entry which is preliminary data.</text>
</comment>
<gene>
    <name evidence="2" type="ORF">FA13DRAFT_1780170</name>
</gene>
<accession>A0A4Y7SE18</accession>
<dbReference type="OrthoDB" id="3222645at2759"/>
<feature type="compositionally biased region" description="Polar residues" evidence="1">
    <location>
        <begin position="92"/>
        <end position="107"/>
    </location>
</feature>
<organism evidence="2 3">
    <name type="scientific">Coprinellus micaceus</name>
    <name type="common">Glistening ink-cap mushroom</name>
    <name type="synonym">Coprinus micaceus</name>
    <dbReference type="NCBI Taxonomy" id="71717"/>
    <lineage>
        <taxon>Eukaryota</taxon>
        <taxon>Fungi</taxon>
        <taxon>Dikarya</taxon>
        <taxon>Basidiomycota</taxon>
        <taxon>Agaricomycotina</taxon>
        <taxon>Agaricomycetes</taxon>
        <taxon>Agaricomycetidae</taxon>
        <taxon>Agaricales</taxon>
        <taxon>Agaricineae</taxon>
        <taxon>Psathyrellaceae</taxon>
        <taxon>Coprinellus</taxon>
    </lineage>
</organism>
<feature type="region of interest" description="Disordered" evidence="1">
    <location>
        <begin position="412"/>
        <end position="439"/>
    </location>
</feature>
<sequence>MAVDSVKPPPTLPTALSSPTLSTAKQEARKRPCQCGENVQQEARKALCRCGEVQQQQEEQDVQSTVQDGISRGGAETSVLSSNPDVLGVPVTTRSASSNCNCESSPANRKPVNKDPAPQTQNLQWPVTLNVSIDSPTSSFEGIERDVEKLRRSQVPGIPPAVPQLPSYELEAQSIAQADEDRKREEERDFAVAKQLDKKLKTYYTPVPEDLPDAAQSSRTSTSSSGDHQVDKLKEQNALYKRKCEDLEKLAFQWQQRARENHSLAHQYYQDARSMQTELKDAEHNLGVVEQQLSDAVNLSEVRGKELKGAQVFWTKADTLSVSDVVQKVNALNEEIFRMAAFLGVVLVYEVLEEGADRAAAEKFLGEILANALAQESAHEPKEPSNPLLVQIVMQIALTQWCASLGSRWTSYQKPDKEGEGGEGKQGEQKEAGGSSSVRRQAEYDTMLRDLYDSIRDHEEQAVAGRWRSLARTHLPFSANGWDHTLMVGIVSIMSVAGWATRAEGDMEQIEKRLASIFKPLLELRKATGEDVTSADLDIAIVEPRAQFDPRFMEDEYADGRASSRSSNAAPESVVSTSGLGLKKLSVKKLKEGGVQRHIEMLALPKVVLERTVKEALEPPPPAKKKKKAAGGEGGGPGILSTMMGF</sequence>
<feature type="compositionally biased region" description="Low complexity" evidence="1">
    <location>
        <begin position="54"/>
        <end position="67"/>
    </location>
</feature>
<dbReference type="AlphaFoldDB" id="A0A4Y7SE18"/>
<name>A0A4Y7SE18_COPMI</name>
<dbReference type="STRING" id="71717.A0A4Y7SE18"/>
<evidence type="ECO:0000313" key="2">
    <source>
        <dbReference type="EMBL" id="TEB20057.1"/>
    </source>
</evidence>
<proteinExistence type="predicted"/>
<feature type="compositionally biased region" description="Basic and acidic residues" evidence="1">
    <location>
        <begin position="414"/>
        <end position="431"/>
    </location>
</feature>
<evidence type="ECO:0000313" key="3">
    <source>
        <dbReference type="Proteomes" id="UP000298030"/>
    </source>
</evidence>
<feature type="compositionally biased region" description="Low complexity" evidence="1">
    <location>
        <begin position="13"/>
        <end position="24"/>
    </location>
</feature>
<feature type="region of interest" description="Disordered" evidence="1">
    <location>
        <begin position="54"/>
        <end position="121"/>
    </location>
</feature>
<feature type="region of interest" description="Disordered" evidence="1">
    <location>
        <begin position="615"/>
        <end position="646"/>
    </location>
</feature>